<reference evidence="2 3" key="1">
    <citation type="submission" date="2016-06" db="EMBL/GenBank/DDBJ databases">
        <title>Acetobacter pasteurianus NBRC 3278 whole genome sequencing project.</title>
        <authorList>
            <person name="Matsutani M."/>
            <person name="Shiwa Y."/>
            <person name="Okamoto-Kainuma A."/>
            <person name="Ishikawa M."/>
            <person name="Koizumi Y."/>
            <person name="Yoshikawa H."/>
            <person name="Yakushi T."/>
            <person name="Matsushita K."/>
        </authorList>
    </citation>
    <scope>NUCLEOTIDE SEQUENCE [LARGE SCALE GENOMIC DNA]</scope>
    <source>
        <strain evidence="2 3">NBRC 3278</strain>
    </source>
</reference>
<dbReference type="InterPro" id="IPR028992">
    <property type="entry name" value="Hedgehog/Intein_dom"/>
</dbReference>
<organism evidence="2 3">
    <name type="scientific">Acetobacter pasteurianus NBRC 3278</name>
    <dbReference type="NCBI Taxonomy" id="1226660"/>
    <lineage>
        <taxon>Bacteria</taxon>
        <taxon>Pseudomonadati</taxon>
        <taxon>Pseudomonadota</taxon>
        <taxon>Alphaproteobacteria</taxon>
        <taxon>Acetobacterales</taxon>
        <taxon>Acetobacteraceae</taxon>
        <taxon>Acetobacter</taxon>
    </lineage>
</organism>
<evidence type="ECO:0000259" key="1">
    <source>
        <dbReference type="Pfam" id="PF13403"/>
    </source>
</evidence>
<evidence type="ECO:0000313" key="2">
    <source>
        <dbReference type="EMBL" id="GCD63446.1"/>
    </source>
</evidence>
<gene>
    <name evidence="2" type="ORF">NBRC3278_2539</name>
</gene>
<dbReference type="Gene3D" id="2.160.20.20">
    <property type="match status" value="1"/>
</dbReference>
<comment type="caution">
    <text evidence="2">The sequence shown here is derived from an EMBL/GenBank/DDBJ whole genome shotgun (WGS) entry which is preliminary data.</text>
</comment>
<dbReference type="InterPro" id="IPR012332">
    <property type="entry name" value="Autotransporter_pectin_lyase_C"/>
</dbReference>
<dbReference type="InterPro" id="IPR030930">
    <property type="entry name" value="AIDA"/>
</dbReference>
<dbReference type="InterPro" id="IPR036844">
    <property type="entry name" value="Hint_dom_sf"/>
</dbReference>
<dbReference type="EMBL" id="BDEV01000104">
    <property type="protein sequence ID" value="GCD63446.1"/>
    <property type="molecule type" value="Genomic_DNA"/>
</dbReference>
<dbReference type="Pfam" id="PF13403">
    <property type="entry name" value="Hint_2"/>
    <property type="match status" value="1"/>
</dbReference>
<name>A0A401X6P9_ACEPA</name>
<dbReference type="AlphaFoldDB" id="A0A401X6P9"/>
<evidence type="ECO:0000313" key="3">
    <source>
        <dbReference type="Proteomes" id="UP000287385"/>
    </source>
</evidence>
<feature type="domain" description="Hedgehog/Intein (Hint)" evidence="1">
    <location>
        <begin position="460"/>
        <end position="601"/>
    </location>
</feature>
<proteinExistence type="predicted"/>
<dbReference type="SUPFAM" id="SSF51294">
    <property type="entry name" value="Hedgehog/intein (Hint) domain"/>
    <property type="match status" value="1"/>
</dbReference>
<dbReference type="NCBIfam" id="TIGR04415">
    <property type="entry name" value="O_hepto_targRPT"/>
    <property type="match status" value="1"/>
</dbReference>
<accession>A0A401X6P9</accession>
<dbReference type="Proteomes" id="UP000287385">
    <property type="component" value="Unassembled WGS sequence"/>
</dbReference>
<keyword evidence="3" id="KW-1185">Reference proteome</keyword>
<protein>
    <submittedName>
        <fullName evidence="2">Outer membrane protein</fullName>
    </submittedName>
</protein>
<dbReference type="RefSeq" id="WP_124306916.1">
    <property type="nucleotide sequence ID" value="NZ_BDEV01000104.1"/>
</dbReference>
<sequence length="810" mass="84265">MPYVSNGIYYVASGDSEFGNIPRGSNGAYSNGSMYKTEVVNSGGAIYNQNILDSGSVIVSSGGRTFGTISIASGGKVEYANGAITSATVEVSSGGSLIIDPGAQQYIGDNYVLNGGTVTFYRDPGKITPTSDGGTIIFSAGTSPYSADFSSVTFPSGNTKIIVNSGATIQNVNLLSGNTLTVDSAGKSIGAVISSGGSLTFTGGGSGSYTSLLAGGTLNIGSGTTYDNQHTTSLTATSGAQINVLSGGVLTNADAAAFGNIVVSKGGRGQDIIISSGGGLGVAGIASDTTVNNGGVMEITSGGVSNNNHVNNGGKIYADSGSILGLTSISSGGSAIVASGATISGLVTIQDGGTATIWNNTSGTIDLSGDTNNGLTISGLESGGTVSTVISGWSGSKPGNSDSIDLPGVSADGASYAYPSDDQVVVTLANGNTITLNIPGVKNTGFVLSDDGHGGASAEVCFLSGSMIRTSEGDVAVEDIQIGDEVIAFDWRNDEDVVRQVVWVGKARATVRPDLPDDEAGWPVRILKDAIADGVPYKDMLITAEHCLFFRDRFVPVRMLVNGVSIFYDKSITSYDYYHVETEQHSVITADGMLTESYLDTGNRSSFRQEGKIATLRGAVKNWADDAGAPLGVERSFVEPLFRALEWRENSVVGTKISTTKIETTTDPDLHLITQTGAVIRPMRKTAHHYSFMLPPNTESVRIVSRSSRPSDVIGPFVDDRRYMGVAVADVQLQCAKQQFDITSHLQDEKPSGWHDTDWTDCAWTNGNAELPLGDHLTHGKMGILSMTIRAAGPYLLNTKPNSDMKKHSA</sequence>